<evidence type="ECO:0000256" key="2">
    <source>
        <dbReference type="SAM" id="Phobius"/>
    </source>
</evidence>
<name>K9DPI2_9BURK</name>
<evidence type="ECO:0000313" key="4">
    <source>
        <dbReference type="Proteomes" id="UP000009874"/>
    </source>
</evidence>
<keyword evidence="2" id="KW-0472">Membrane</keyword>
<feature type="compositionally biased region" description="Pro residues" evidence="1">
    <location>
        <begin position="60"/>
        <end position="94"/>
    </location>
</feature>
<sequence>MTKATAGRRGYDQARSDRRLGVGFVMSVVLHGLLLSLQFGVPGLDFGGGGPINVTLAPSPAAPPATAPILPLPETPAPLAPPTTPAPPSAPAPAPARGLRLVDPPPP</sequence>
<dbReference type="HOGENOM" id="CLU_2228844_0_0_4"/>
<keyword evidence="2" id="KW-0812">Transmembrane</keyword>
<feature type="transmembrane region" description="Helical" evidence="2">
    <location>
        <begin position="20"/>
        <end position="41"/>
    </location>
</feature>
<feature type="region of interest" description="Disordered" evidence="1">
    <location>
        <begin position="58"/>
        <end position="107"/>
    </location>
</feature>
<dbReference type="EMBL" id="AGZI01000050">
    <property type="protein sequence ID" value="EKU80692.1"/>
    <property type="molecule type" value="Genomic_DNA"/>
</dbReference>
<gene>
    <name evidence="3" type="ORF">HMPREF9710_04231</name>
</gene>
<feature type="non-terminal residue" evidence="3">
    <location>
        <position position="107"/>
    </location>
</feature>
<dbReference type="RefSeq" id="WP_005669799.1">
    <property type="nucleotide sequence ID" value="NZ_JH992925.1"/>
</dbReference>
<organism evidence="3 4">
    <name type="scientific">Massilia timonae CCUG 45783</name>
    <dbReference type="NCBI Taxonomy" id="883126"/>
    <lineage>
        <taxon>Bacteria</taxon>
        <taxon>Pseudomonadati</taxon>
        <taxon>Pseudomonadota</taxon>
        <taxon>Betaproteobacteria</taxon>
        <taxon>Burkholderiales</taxon>
        <taxon>Oxalobacteraceae</taxon>
        <taxon>Telluria group</taxon>
        <taxon>Massilia</taxon>
    </lineage>
</organism>
<evidence type="ECO:0000313" key="3">
    <source>
        <dbReference type="EMBL" id="EKU80692.1"/>
    </source>
</evidence>
<proteinExistence type="predicted"/>
<dbReference type="AlphaFoldDB" id="K9DPI2"/>
<keyword evidence="2" id="KW-1133">Transmembrane helix</keyword>
<comment type="caution">
    <text evidence="3">The sequence shown here is derived from an EMBL/GenBank/DDBJ whole genome shotgun (WGS) entry which is preliminary data.</text>
</comment>
<accession>K9DPI2</accession>
<dbReference type="Proteomes" id="UP000009874">
    <property type="component" value="Unassembled WGS sequence"/>
</dbReference>
<reference evidence="3 4" key="1">
    <citation type="submission" date="2012-09" db="EMBL/GenBank/DDBJ databases">
        <title>The Genome Sequence of Massilia timonae CCUG 45783.</title>
        <authorList>
            <consortium name="The Broad Institute Genome Sequencing Platform"/>
            <person name="Earl A."/>
            <person name="Ward D."/>
            <person name="Feldgarden M."/>
            <person name="Gevers D."/>
            <person name="Huys G."/>
            <person name="Walker B."/>
            <person name="Young S.K."/>
            <person name="Zeng Q."/>
            <person name="Gargeya S."/>
            <person name="Fitzgerald M."/>
            <person name="Haas B."/>
            <person name="Abouelleil A."/>
            <person name="Alvarado L."/>
            <person name="Arachchi H.M."/>
            <person name="Berlin A.M."/>
            <person name="Chapman S.B."/>
            <person name="Goldberg J."/>
            <person name="Griggs A."/>
            <person name="Gujja S."/>
            <person name="Hansen M."/>
            <person name="Howarth C."/>
            <person name="Imamovic A."/>
            <person name="Larimer J."/>
            <person name="McCowen C."/>
            <person name="Montmayeur A."/>
            <person name="Murphy C."/>
            <person name="Neiman D."/>
            <person name="Pearson M."/>
            <person name="Priest M."/>
            <person name="Roberts A."/>
            <person name="Saif S."/>
            <person name="Shea T."/>
            <person name="Sisk P."/>
            <person name="Sykes S."/>
            <person name="Wortman J."/>
            <person name="Nusbaum C."/>
            <person name="Birren B."/>
        </authorList>
    </citation>
    <scope>NUCLEOTIDE SEQUENCE [LARGE SCALE GENOMIC DNA]</scope>
    <source>
        <strain evidence="3 4">CCUG 45783</strain>
    </source>
</reference>
<evidence type="ECO:0000256" key="1">
    <source>
        <dbReference type="SAM" id="MobiDB-lite"/>
    </source>
</evidence>
<protein>
    <submittedName>
        <fullName evidence="3">Uncharacterized protein</fullName>
    </submittedName>
</protein>
<keyword evidence="4" id="KW-1185">Reference proteome</keyword>